<proteinExistence type="predicted"/>
<protein>
    <submittedName>
        <fullName evidence="1">Uncharacterized protein</fullName>
    </submittedName>
</protein>
<evidence type="ECO:0000313" key="2">
    <source>
        <dbReference type="Proteomes" id="UP001566132"/>
    </source>
</evidence>
<comment type="caution">
    <text evidence="1">The sequence shown here is derived from an EMBL/GenBank/DDBJ whole genome shotgun (WGS) entry which is preliminary data.</text>
</comment>
<keyword evidence="2" id="KW-1185">Reference proteome</keyword>
<accession>A0ABD1EF43</accession>
<sequence length="1707" mass="200571">MTDLETLPVWQKLYQVVTSSNGNIISEVVEQVLSICKNYLIKGFLSFKPYSKEAFDEWRKKSTLTVITEDDEMCSFIHRISKELDFDIEIAWSVICNFLIFDYYGKVTELKSIIRYEANIIPILEQLWNFYSCDRMFMLKTLRFIFENYNDKNFIYYEDFQSLVAEINLKQLWDNVLNTFQNILLEINVEKSRKVSDTTLTKWVQRNNREQIELLLFMIQLCDVKELEFKGDELAAVLKLFMQHRFGRHPLFFGAGGRSKLRDIEQIKSAEVGVILSVIRKFWQKPEIFQMLPAEIEIDLDRYTIQGDNSSVLLIWIVFKSTLPNIDIEQCRRCFDSLLNKSAFKSLAKRITSSIFQNCKAGKIVNDSTYIMFTELLKLVDDYKGIYEQPGIPEILCELYKNPQFPSLETLGIFIYVALEIFPYQLDNFLSIVEAIVQSGSNFPKIMTLLQNCPSFCTDKTWPYLSESSTLPEDMHLLPGSDKIIVPAGTPITKCNCFGQNVCKIQIKFDFFIVIEQSIRSLTSFAFNRGDLNTFSTNSFLRCVKFLTFLVKNYHGDFTKDKIITPLIQRLDCVPTFLSRNDSIYFEIFFEYFKVKCALIKHQNVGFLEVFPSAIRNLLFPSRLTSNNVTQKLKFRQLTEDCLVSRFLKEEENLKNHSLLLEYIELIYNILQKDVLHSEILSSGVWYLCYVVFPSHKHWNYDEAKEFQQTEILYKCLQVFVLVLQKDRSKLETDDQRELYDLVHDAFLKDYYIIDNFYGVFVKDKYYIANYMNQESNWISGKTLIILETVKLELLVLLLIYKCRTKTTKECVLDERIHAFARSASTYFISPYNCTLAVLAGKFLDILGRDVHTPLMSCLGVDYDQIQTLFLERLRDPMEDEEVKLNILNIISTCIFYQTGMTAAFFNIQSSKKWYNPHVKRIKADTVGDFMIDYLKNIKKSVTYLRSPLQVGVLKVMADLWECQKQDLIKHVTSSKEFWSLMIEPLLRPFDQSPLVYSNLFKILSLQFNIARNLDGQELFFNAVEKFLTNTKQLKEYQMYVYKIFMNKKLDKEVLNDREMLVLTWTELLLSAQKEKRVQSFVNEETQHYYIELAFDGYTNEIIYTNLLNSWLEFTLVVFEMFGPEFTIEPKELAMKAINYAHVLQIFYENFSLKERKTALAIVLFIVQRLKCYYEKNTIKLLHLLEKIGALVDREYDHLRDDILIKMKTEDIYAKDLIGPWGLILSICNCVLSLENCQALDIWFSNRKYLEKLTLNVCDLLSHKDSFAAGILSLHSLNLYVQSNLFSHFLDVNMMLFFDRLEPVCNALLTGSTTKVNVLDLVNAWRILNLVVKFNQEYLRKFQKTALPACFAFLILNQHILKHILRLPENTVNLEALNLVMQTLMFYNELLKKFKSEWYRKNNNSYTFMTEGIRKVINACIYLCLRPKHIGFYTLDDYYRLTSCDLDASFTNDLMVLVINKLIGILGLAFSCLYKLNPTMLEMFDYYDPSEPLNVLIHNDFSVPRFELPIPCDLTYGKLLCLAHFMCKILNQLHQKQNGPRENIDADKFKKYMGLVEHQDPSDFMPEQKLSSFLRYLYEYSGLTDPWINKLDPDNTLITADILMLFIAQQTTLTIKFMDFRQASYYKRNLYSELQFFHEYIRKRTSELMLPSSSTNQMYSGDMDYMKKYLLSHWRKDQTGKNKIDKVAEENFMLIVSFWFSNICQIQ</sequence>
<evidence type="ECO:0000313" key="1">
    <source>
        <dbReference type="EMBL" id="KAL1493269.1"/>
    </source>
</evidence>
<dbReference type="InterPro" id="IPR044840">
    <property type="entry name" value="Nup188"/>
</dbReference>
<name>A0ABD1EF43_HYPHA</name>
<dbReference type="Proteomes" id="UP001566132">
    <property type="component" value="Unassembled WGS sequence"/>
</dbReference>
<dbReference type="EMBL" id="JBDJPC010000008">
    <property type="protein sequence ID" value="KAL1493269.1"/>
    <property type="molecule type" value="Genomic_DNA"/>
</dbReference>
<dbReference type="PANTHER" id="PTHR31431:SF1">
    <property type="entry name" value="NUCLEOPORIN NUP188"/>
    <property type="match status" value="1"/>
</dbReference>
<reference evidence="1 2" key="1">
    <citation type="submission" date="2024-05" db="EMBL/GenBank/DDBJ databases">
        <title>Genetic variation in Jamaican populations of the coffee berry borer (Hypothenemus hampei).</title>
        <authorList>
            <person name="Errbii M."/>
            <person name="Myrie A."/>
        </authorList>
    </citation>
    <scope>NUCLEOTIDE SEQUENCE [LARGE SCALE GENOMIC DNA]</scope>
    <source>
        <strain evidence="1">JA-Hopewell-2020-01-JO</strain>
        <tissue evidence="1">Whole body</tissue>
    </source>
</reference>
<gene>
    <name evidence="1" type="ORF">ABEB36_011353</name>
</gene>
<dbReference type="PANTHER" id="PTHR31431">
    <property type="entry name" value="NUCLEOPORIN NUP188 HOMOLOG"/>
    <property type="match status" value="1"/>
</dbReference>
<organism evidence="1 2">
    <name type="scientific">Hypothenemus hampei</name>
    <name type="common">Coffee berry borer</name>
    <dbReference type="NCBI Taxonomy" id="57062"/>
    <lineage>
        <taxon>Eukaryota</taxon>
        <taxon>Metazoa</taxon>
        <taxon>Ecdysozoa</taxon>
        <taxon>Arthropoda</taxon>
        <taxon>Hexapoda</taxon>
        <taxon>Insecta</taxon>
        <taxon>Pterygota</taxon>
        <taxon>Neoptera</taxon>
        <taxon>Endopterygota</taxon>
        <taxon>Coleoptera</taxon>
        <taxon>Polyphaga</taxon>
        <taxon>Cucujiformia</taxon>
        <taxon>Curculionidae</taxon>
        <taxon>Scolytinae</taxon>
        <taxon>Hypothenemus</taxon>
    </lineage>
</organism>